<dbReference type="Proteomes" id="UP000324639">
    <property type="component" value="Chromosome Bgt_-11"/>
</dbReference>
<evidence type="ECO:0000313" key="3">
    <source>
        <dbReference type="EMBL" id="VDB96360.1"/>
    </source>
</evidence>
<accession>A0A9X9MQ57</accession>
<evidence type="ECO:0000313" key="4">
    <source>
        <dbReference type="Proteomes" id="UP000324639"/>
    </source>
</evidence>
<gene>
    <name evidence="3" type="ORF">BGT96224V316_LOCUS8340</name>
</gene>
<reference evidence="3 4" key="1">
    <citation type="submission" date="2018-08" db="EMBL/GenBank/DDBJ databases">
        <authorList>
            <person name="Muller C M."/>
        </authorList>
    </citation>
    <scope>NUCLEOTIDE SEQUENCE [LARGE SCALE GENOMIC DNA]</scope>
</reference>
<evidence type="ECO:0000256" key="2">
    <source>
        <dbReference type="SAM" id="MobiDB-lite"/>
    </source>
</evidence>
<sequence>MTGGDPEVTTGPLSDEIIDLANAHVKLDKEACRLKNEYDTLLEKNQDLADVNAKLKLQTKVPSQSSLQLQQQVATLQQQNKILQRQVENLDKQQPLTQKHELPTSQFQSAEHPDPDIFSANNAELRKDLPLFVRKINMKFIANADWYPTEQSKMLYLVSRLKGKAYSIIAYGINRNGTANFASTDAILVLLEQAFASINEQNVACLQILTIKQGRKDTATHISDWFEVARKTKLSDNALINHLYDSLHPNIKVQIQNRVMLRQPLPTDLTSYLIEVRHIDAVLRSSNPNYTTSSLSSGSHSSLPLPSTASPPPPGDPMNLSAAKISPVIVWTSSDAENHRIPRNEAEKSAKRNYCFEN</sequence>
<evidence type="ECO:0000256" key="1">
    <source>
        <dbReference type="SAM" id="Coils"/>
    </source>
</evidence>
<keyword evidence="1" id="KW-0175">Coiled coil</keyword>
<organism evidence="3 4">
    <name type="scientific">Blumeria graminis f. sp. tritici</name>
    <dbReference type="NCBI Taxonomy" id="62690"/>
    <lineage>
        <taxon>Eukaryota</taxon>
        <taxon>Fungi</taxon>
        <taxon>Dikarya</taxon>
        <taxon>Ascomycota</taxon>
        <taxon>Pezizomycotina</taxon>
        <taxon>Leotiomycetes</taxon>
        <taxon>Erysiphales</taxon>
        <taxon>Erysiphaceae</taxon>
        <taxon>Blumeria</taxon>
    </lineage>
</organism>
<dbReference type="AlphaFoldDB" id="A0A9X9MQ57"/>
<proteinExistence type="predicted"/>
<feature type="region of interest" description="Disordered" evidence="2">
    <location>
        <begin position="290"/>
        <end position="319"/>
    </location>
</feature>
<protein>
    <submittedName>
        <fullName evidence="3">Bgt-51754</fullName>
    </submittedName>
</protein>
<name>A0A9X9MQ57_BLUGR</name>
<feature type="coiled-coil region" evidence="1">
    <location>
        <begin position="38"/>
        <end position="93"/>
    </location>
</feature>
<feature type="compositionally biased region" description="Low complexity" evidence="2">
    <location>
        <begin position="291"/>
        <end position="308"/>
    </location>
</feature>
<keyword evidence="4" id="KW-1185">Reference proteome</keyword>
<dbReference type="EMBL" id="LR026994">
    <property type="protein sequence ID" value="VDB96360.1"/>
    <property type="molecule type" value="Genomic_DNA"/>
</dbReference>